<accession>A0A1R3JE52</accession>
<sequence length="71" mass="7871">MASRSHPQPQVTPDMDKTDVTSTKLDETGNTIFIPDDSRKPNPSKKDDQPSSPKPVDQHCINKSKTLMLHG</sequence>
<dbReference type="Proteomes" id="UP000188268">
    <property type="component" value="Unassembled WGS sequence"/>
</dbReference>
<proteinExistence type="predicted"/>
<gene>
    <name evidence="2" type="ORF">CCACVL1_06629</name>
</gene>
<evidence type="ECO:0000256" key="1">
    <source>
        <dbReference type="SAM" id="MobiDB-lite"/>
    </source>
</evidence>
<evidence type="ECO:0000313" key="3">
    <source>
        <dbReference type="Proteomes" id="UP000188268"/>
    </source>
</evidence>
<dbReference type="AlphaFoldDB" id="A0A1R3JE52"/>
<feature type="compositionally biased region" description="Polar residues" evidence="1">
    <location>
        <begin position="1"/>
        <end position="11"/>
    </location>
</feature>
<evidence type="ECO:0000313" key="2">
    <source>
        <dbReference type="EMBL" id="OMO93096.1"/>
    </source>
</evidence>
<feature type="region of interest" description="Disordered" evidence="1">
    <location>
        <begin position="1"/>
        <end position="71"/>
    </location>
</feature>
<keyword evidence="3" id="KW-1185">Reference proteome</keyword>
<reference evidence="2 3" key="1">
    <citation type="submission" date="2013-09" db="EMBL/GenBank/DDBJ databases">
        <title>Corchorus capsularis genome sequencing.</title>
        <authorList>
            <person name="Alam M."/>
            <person name="Haque M.S."/>
            <person name="Islam M.S."/>
            <person name="Emdad E.M."/>
            <person name="Islam M.M."/>
            <person name="Ahmed B."/>
            <person name="Halim A."/>
            <person name="Hossen Q.M.M."/>
            <person name="Hossain M.Z."/>
            <person name="Ahmed R."/>
            <person name="Khan M.M."/>
            <person name="Islam R."/>
            <person name="Rashid M.M."/>
            <person name="Khan S.A."/>
            <person name="Rahman M.S."/>
            <person name="Alam M."/>
        </authorList>
    </citation>
    <scope>NUCLEOTIDE SEQUENCE [LARGE SCALE GENOMIC DNA]</scope>
    <source>
        <strain evidence="3">cv. CVL-1</strain>
        <tissue evidence="2">Whole seedling</tissue>
    </source>
</reference>
<protein>
    <submittedName>
        <fullName evidence="2">Uncharacterized protein</fullName>
    </submittedName>
</protein>
<organism evidence="2 3">
    <name type="scientific">Corchorus capsularis</name>
    <name type="common">Jute</name>
    <dbReference type="NCBI Taxonomy" id="210143"/>
    <lineage>
        <taxon>Eukaryota</taxon>
        <taxon>Viridiplantae</taxon>
        <taxon>Streptophyta</taxon>
        <taxon>Embryophyta</taxon>
        <taxon>Tracheophyta</taxon>
        <taxon>Spermatophyta</taxon>
        <taxon>Magnoliopsida</taxon>
        <taxon>eudicotyledons</taxon>
        <taxon>Gunneridae</taxon>
        <taxon>Pentapetalae</taxon>
        <taxon>rosids</taxon>
        <taxon>malvids</taxon>
        <taxon>Malvales</taxon>
        <taxon>Malvaceae</taxon>
        <taxon>Grewioideae</taxon>
        <taxon>Apeibeae</taxon>
        <taxon>Corchorus</taxon>
    </lineage>
</organism>
<dbReference type="Gramene" id="OMO93096">
    <property type="protein sequence ID" value="OMO93096"/>
    <property type="gene ID" value="CCACVL1_06629"/>
</dbReference>
<feature type="compositionally biased region" description="Basic and acidic residues" evidence="1">
    <location>
        <begin position="14"/>
        <end position="27"/>
    </location>
</feature>
<comment type="caution">
    <text evidence="2">The sequence shown here is derived from an EMBL/GenBank/DDBJ whole genome shotgun (WGS) entry which is preliminary data.</text>
</comment>
<dbReference type="EMBL" id="AWWV01008107">
    <property type="protein sequence ID" value="OMO93096.1"/>
    <property type="molecule type" value="Genomic_DNA"/>
</dbReference>
<name>A0A1R3JE52_COCAP</name>
<feature type="compositionally biased region" description="Basic and acidic residues" evidence="1">
    <location>
        <begin position="36"/>
        <end position="49"/>
    </location>
</feature>